<dbReference type="EMBL" id="JALBCA010000010">
    <property type="protein sequence ID" value="KAI2391800.1"/>
    <property type="molecule type" value="Genomic_DNA"/>
</dbReference>
<reference evidence="1" key="1">
    <citation type="journal article" date="2022" name="bioRxiv">
        <title>Population genetic analysis of Ophidiomyces ophidiicola, the causative agent of snake fungal disease, indicates recent introductions to the USA.</title>
        <authorList>
            <person name="Ladner J.T."/>
            <person name="Palmer J.M."/>
            <person name="Ettinger C.L."/>
            <person name="Stajich J.E."/>
            <person name="Farrell T.M."/>
            <person name="Glorioso B.M."/>
            <person name="Lawson B."/>
            <person name="Price S.J."/>
            <person name="Stengle A.G."/>
            <person name="Grear D.A."/>
            <person name="Lorch J.M."/>
        </authorList>
    </citation>
    <scope>NUCLEOTIDE SEQUENCE</scope>
    <source>
        <strain evidence="1">NWHC 24266-5</strain>
    </source>
</reference>
<name>A0ACB8V6H3_9EURO</name>
<proteinExistence type="predicted"/>
<accession>A0ACB8V6H3</accession>
<comment type="caution">
    <text evidence="1">The sequence shown here is derived from an EMBL/GenBank/DDBJ whole genome shotgun (WGS) entry which is preliminary data.</text>
</comment>
<organism evidence="1">
    <name type="scientific">Ophidiomyces ophidiicola</name>
    <dbReference type="NCBI Taxonomy" id="1387563"/>
    <lineage>
        <taxon>Eukaryota</taxon>
        <taxon>Fungi</taxon>
        <taxon>Dikarya</taxon>
        <taxon>Ascomycota</taxon>
        <taxon>Pezizomycotina</taxon>
        <taxon>Eurotiomycetes</taxon>
        <taxon>Eurotiomycetidae</taxon>
        <taxon>Onygenales</taxon>
        <taxon>Onygenaceae</taxon>
        <taxon>Ophidiomyces</taxon>
    </lineage>
</organism>
<gene>
    <name evidence="1" type="ORF">LOY88_001027</name>
</gene>
<evidence type="ECO:0000313" key="1">
    <source>
        <dbReference type="EMBL" id="KAI2391800.1"/>
    </source>
</evidence>
<sequence>MRLVSLLQFAFALLSGSVSGQRDSDLYTQAGYHVVFSYRGIEPPTQLLDLIKQGKVGGIIFFRENVNQELPQVITRLQDTYRQSVAYSGRPLLMMVDQEGGRVRRLPGGPNATAKAIGQSRYPLFKAIEAGKEASHVLKAHKANTNLAPVLDVYRKEGNFIDEYQRSYSNDSHIVGLCAMGFITAQRESGIISTAKHFPGLGAGTKNTDLEPDTIDLTLDELRLVDMAPYLGAIAAGVDMIMPSWAIYPAVDPKFPSGLSKAWIKGELRNTLGFKGVTVTDALEAGSLKAFGNDASRGVLAAQAGMDIILASARNVSQGESIVNALVNGLKDGSVPKEEFDQATERIMKLRRRLRF</sequence>
<protein>
    <submittedName>
        <fullName evidence="1">Uncharacterized protein</fullName>
    </submittedName>
</protein>